<dbReference type="PANTHER" id="PTHR43826:SF3">
    <property type="entry name" value="GLUCOSE-6-PHOSPHATE EXCHANGER SLC37A4"/>
    <property type="match status" value="1"/>
</dbReference>
<name>A0ABN2H1M1_9ACTN</name>
<dbReference type="PROSITE" id="PS50850">
    <property type="entry name" value="MFS"/>
    <property type="match status" value="1"/>
</dbReference>
<dbReference type="EMBL" id="BAAANY010000009">
    <property type="protein sequence ID" value="GAA1680497.1"/>
    <property type="molecule type" value="Genomic_DNA"/>
</dbReference>
<feature type="transmembrane region" description="Helical" evidence="5">
    <location>
        <begin position="332"/>
        <end position="358"/>
    </location>
</feature>
<feature type="transmembrane region" description="Helical" evidence="5">
    <location>
        <begin position="275"/>
        <end position="293"/>
    </location>
</feature>
<feature type="transmembrane region" description="Helical" evidence="5">
    <location>
        <begin position="66"/>
        <end position="84"/>
    </location>
</feature>
<feature type="domain" description="Major facilitator superfamily (MFS) profile" evidence="6">
    <location>
        <begin position="1"/>
        <end position="389"/>
    </location>
</feature>
<keyword evidence="4 5" id="KW-0472">Membrane</keyword>
<evidence type="ECO:0000313" key="7">
    <source>
        <dbReference type="EMBL" id="GAA1680497.1"/>
    </source>
</evidence>
<comment type="subcellular location">
    <subcellularLocation>
        <location evidence="1">Cell membrane</location>
        <topology evidence="1">Multi-pass membrane protein</topology>
    </subcellularLocation>
</comment>
<proteinExistence type="predicted"/>
<feature type="transmembrane region" description="Helical" evidence="5">
    <location>
        <begin position="96"/>
        <end position="119"/>
    </location>
</feature>
<feature type="transmembrane region" description="Helical" evidence="5">
    <location>
        <begin position="245"/>
        <end position="263"/>
    </location>
</feature>
<evidence type="ECO:0000256" key="3">
    <source>
        <dbReference type="ARBA" id="ARBA00022989"/>
    </source>
</evidence>
<dbReference type="CDD" id="cd06174">
    <property type="entry name" value="MFS"/>
    <property type="match status" value="1"/>
</dbReference>
<organism evidence="7 8">
    <name type="scientific">Fodinicola feengrottensis</name>
    <dbReference type="NCBI Taxonomy" id="435914"/>
    <lineage>
        <taxon>Bacteria</taxon>
        <taxon>Bacillati</taxon>
        <taxon>Actinomycetota</taxon>
        <taxon>Actinomycetes</taxon>
        <taxon>Mycobacteriales</taxon>
        <taxon>Fodinicola</taxon>
    </lineage>
</organism>
<dbReference type="InterPro" id="IPR051337">
    <property type="entry name" value="OPA_Antiporter"/>
</dbReference>
<comment type="caution">
    <text evidence="7">The sequence shown here is derived from an EMBL/GenBank/DDBJ whole genome shotgun (WGS) entry which is preliminary data.</text>
</comment>
<protein>
    <submittedName>
        <fullName evidence="7">MFS transporter</fullName>
    </submittedName>
</protein>
<sequence length="415" mass="43606">MWLLGMSVYAIAVFQRSSLGVAGLAAAAHFHAGPAALSLFTILQLSVYALMQVPVGLLADRVGPRRMLATGLMLMAVGQLGVALSDQLAGGIAARVLVGAGDAMSFVSLLRLISAWFPAHRCALMTQLTSLAGMVGNLASVLPMSALLHAYGWTPTFLANAGVAAVMLLPVVLLLRDRPGGRRTAGPIHTASVRRQLAESWAQPGTRLGTWTHMCTQFSSCVFGLLWGFPFLIKGEGLHTATAGVLLTVLVLAGAALAQVFGVVSSRWPTVRHRLALGVVVTTMFSWTIVLLWSPHVPLPVLVVHIIVLSAGGPASMLGFEHAREANPPQRAGTASGLVNIGGFSASVVAMLLIGLALQVFGGLGATAYTIAFALQFLLFAVGLRQMVRYGRLVAAVKGRAPQRTLRAIPVGHRR</sequence>
<evidence type="ECO:0000259" key="6">
    <source>
        <dbReference type="PROSITE" id="PS50850"/>
    </source>
</evidence>
<dbReference type="Proteomes" id="UP001500618">
    <property type="component" value="Unassembled WGS sequence"/>
</dbReference>
<dbReference type="InterPro" id="IPR011701">
    <property type="entry name" value="MFS"/>
</dbReference>
<evidence type="ECO:0000256" key="2">
    <source>
        <dbReference type="ARBA" id="ARBA00022692"/>
    </source>
</evidence>
<reference evidence="7 8" key="1">
    <citation type="journal article" date="2019" name="Int. J. Syst. Evol. Microbiol.">
        <title>The Global Catalogue of Microorganisms (GCM) 10K type strain sequencing project: providing services to taxonomists for standard genome sequencing and annotation.</title>
        <authorList>
            <consortium name="The Broad Institute Genomics Platform"/>
            <consortium name="The Broad Institute Genome Sequencing Center for Infectious Disease"/>
            <person name="Wu L."/>
            <person name="Ma J."/>
        </authorList>
    </citation>
    <scope>NUCLEOTIDE SEQUENCE [LARGE SCALE GENOMIC DNA]</scope>
    <source>
        <strain evidence="7 8">JCM 14718</strain>
    </source>
</reference>
<evidence type="ECO:0000256" key="5">
    <source>
        <dbReference type="SAM" id="Phobius"/>
    </source>
</evidence>
<evidence type="ECO:0000313" key="8">
    <source>
        <dbReference type="Proteomes" id="UP001500618"/>
    </source>
</evidence>
<accession>A0ABN2H1M1</accession>
<feature type="transmembrane region" description="Helical" evidence="5">
    <location>
        <begin position="364"/>
        <end position="384"/>
    </location>
</feature>
<dbReference type="InterPro" id="IPR020846">
    <property type="entry name" value="MFS_dom"/>
</dbReference>
<keyword evidence="8" id="KW-1185">Reference proteome</keyword>
<feature type="transmembrane region" description="Helical" evidence="5">
    <location>
        <begin position="214"/>
        <end position="233"/>
    </location>
</feature>
<dbReference type="InterPro" id="IPR036259">
    <property type="entry name" value="MFS_trans_sf"/>
</dbReference>
<evidence type="ECO:0000256" key="4">
    <source>
        <dbReference type="ARBA" id="ARBA00023136"/>
    </source>
</evidence>
<keyword evidence="3 5" id="KW-1133">Transmembrane helix</keyword>
<gene>
    <name evidence="7" type="ORF">GCM10009765_32130</name>
</gene>
<feature type="transmembrane region" description="Helical" evidence="5">
    <location>
        <begin position="157"/>
        <end position="175"/>
    </location>
</feature>
<feature type="transmembrane region" description="Helical" evidence="5">
    <location>
        <begin position="299"/>
        <end position="320"/>
    </location>
</feature>
<dbReference type="PANTHER" id="PTHR43826">
    <property type="entry name" value="GLUCOSE-6-PHOSPHATE EXCHANGER SLC37A4"/>
    <property type="match status" value="1"/>
</dbReference>
<dbReference type="Gene3D" id="1.20.1250.20">
    <property type="entry name" value="MFS general substrate transporter like domains"/>
    <property type="match status" value="2"/>
</dbReference>
<keyword evidence="2 5" id="KW-0812">Transmembrane</keyword>
<dbReference type="SUPFAM" id="SSF103473">
    <property type="entry name" value="MFS general substrate transporter"/>
    <property type="match status" value="1"/>
</dbReference>
<dbReference type="Pfam" id="PF07690">
    <property type="entry name" value="MFS_1"/>
    <property type="match status" value="1"/>
</dbReference>
<evidence type="ECO:0000256" key="1">
    <source>
        <dbReference type="ARBA" id="ARBA00004651"/>
    </source>
</evidence>